<name>A0A9P3FYU8_9APHY</name>
<dbReference type="AlphaFoldDB" id="A0A9P3FYU8"/>
<sequence>MTPVFPPPPPHSNLDQPVPCLVRPKIGSLQRSRFPPTYQFPGSHGFMAINSDGETAVADDRWLRPSATVSAHRSKRQRMLLC</sequence>
<keyword evidence="2" id="KW-1185">Reference proteome</keyword>
<comment type="caution">
    <text evidence="1">The sequence shown here is derived from an EMBL/GenBank/DDBJ whole genome shotgun (WGS) entry which is preliminary data.</text>
</comment>
<dbReference type="Proteomes" id="UP000703269">
    <property type="component" value="Unassembled WGS sequence"/>
</dbReference>
<dbReference type="EMBL" id="BPQB01000003">
    <property type="protein sequence ID" value="GJE85762.1"/>
    <property type="molecule type" value="Genomic_DNA"/>
</dbReference>
<accession>A0A9P3FYU8</accession>
<reference evidence="1 2" key="1">
    <citation type="submission" date="2021-08" db="EMBL/GenBank/DDBJ databases">
        <title>Draft Genome Sequence of Phanerochaete sordida strain YK-624.</title>
        <authorList>
            <person name="Mori T."/>
            <person name="Dohra H."/>
            <person name="Suzuki T."/>
            <person name="Kawagishi H."/>
            <person name="Hirai H."/>
        </authorList>
    </citation>
    <scope>NUCLEOTIDE SEQUENCE [LARGE SCALE GENOMIC DNA]</scope>
    <source>
        <strain evidence="1 2">YK-624</strain>
    </source>
</reference>
<evidence type="ECO:0000313" key="1">
    <source>
        <dbReference type="EMBL" id="GJE85762.1"/>
    </source>
</evidence>
<organism evidence="1 2">
    <name type="scientific">Phanerochaete sordida</name>
    <dbReference type="NCBI Taxonomy" id="48140"/>
    <lineage>
        <taxon>Eukaryota</taxon>
        <taxon>Fungi</taxon>
        <taxon>Dikarya</taxon>
        <taxon>Basidiomycota</taxon>
        <taxon>Agaricomycotina</taxon>
        <taxon>Agaricomycetes</taxon>
        <taxon>Polyporales</taxon>
        <taxon>Phanerochaetaceae</taxon>
        <taxon>Phanerochaete</taxon>
    </lineage>
</organism>
<evidence type="ECO:0000313" key="2">
    <source>
        <dbReference type="Proteomes" id="UP000703269"/>
    </source>
</evidence>
<gene>
    <name evidence="1" type="ORF">PsYK624_018410</name>
</gene>
<proteinExistence type="predicted"/>
<protein>
    <submittedName>
        <fullName evidence="1">Uncharacterized protein</fullName>
    </submittedName>
</protein>